<dbReference type="PROSITE" id="PS50113">
    <property type="entry name" value="PAC"/>
    <property type="match status" value="2"/>
</dbReference>
<evidence type="ECO:0000256" key="7">
    <source>
        <dbReference type="ARBA" id="ARBA00022643"/>
    </source>
</evidence>
<evidence type="ECO:0000256" key="15">
    <source>
        <dbReference type="ARBA" id="ARBA00023170"/>
    </source>
</evidence>
<dbReference type="Gene3D" id="3.30.565.10">
    <property type="entry name" value="Histidine kinase-like ATPase, C-terminal domain"/>
    <property type="match status" value="1"/>
</dbReference>
<dbReference type="NCBIfam" id="TIGR00229">
    <property type="entry name" value="sensory_box"/>
    <property type="match status" value="2"/>
</dbReference>
<comment type="caution">
    <text evidence="18">The sequence shown here is derived from an EMBL/GenBank/DDBJ whole genome shotgun (WGS) entry which is preliminary data.</text>
</comment>
<dbReference type="SMART" id="SM00091">
    <property type="entry name" value="PAS"/>
    <property type="match status" value="2"/>
</dbReference>
<evidence type="ECO:0000256" key="5">
    <source>
        <dbReference type="ARBA" id="ARBA00022606"/>
    </source>
</evidence>
<feature type="domain" description="PAS" evidence="16">
    <location>
        <begin position="60"/>
        <end position="112"/>
    </location>
</feature>
<reference evidence="18 19" key="1">
    <citation type="submission" date="2020-08" db="EMBL/GenBank/DDBJ databases">
        <title>Functional genomics of gut bacteria from endangered species of beetles.</title>
        <authorList>
            <person name="Carlos-Shanley C."/>
        </authorList>
    </citation>
    <scope>NUCLEOTIDE SEQUENCE [LARGE SCALE GENOMIC DNA]</scope>
    <source>
        <strain evidence="18 19">S00245</strain>
    </source>
</reference>
<evidence type="ECO:0000256" key="3">
    <source>
        <dbReference type="ARBA" id="ARBA00022543"/>
    </source>
</evidence>
<keyword evidence="19" id="KW-1185">Reference proteome</keyword>
<dbReference type="InterPro" id="IPR000700">
    <property type="entry name" value="PAS-assoc_C"/>
</dbReference>
<dbReference type="InterPro" id="IPR035965">
    <property type="entry name" value="PAS-like_dom_sf"/>
</dbReference>
<dbReference type="PANTHER" id="PTHR41523:SF7">
    <property type="entry name" value="HISTIDINE KINASE"/>
    <property type="match status" value="1"/>
</dbReference>
<keyword evidence="10" id="KW-0547">Nucleotide-binding</keyword>
<dbReference type="InterPro" id="IPR000014">
    <property type="entry name" value="PAS"/>
</dbReference>
<keyword evidence="11" id="KW-0418">Kinase</keyword>
<keyword evidence="5" id="KW-0716">Sensory transduction</keyword>
<evidence type="ECO:0000256" key="1">
    <source>
        <dbReference type="ARBA" id="ARBA00000085"/>
    </source>
</evidence>
<dbReference type="EC" id="2.7.13.3" evidence="2"/>
<feature type="domain" description="PAC" evidence="17">
    <location>
        <begin position="107"/>
        <end position="161"/>
    </location>
</feature>
<dbReference type="RefSeq" id="WP_184250930.1">
    <property type="nucleotide sequence ID" value="NZ_JACHLR010000073.1"/>
</dbReference>
<dbReference type="InterPro" id="IPR011102">
    <property type="entry name" value="Sig_transdc_His_kinase_HWE"/>
</dbReference>
<dbReference type="Proteomes" id="UP000555448">
    <property type="component" value="Unassembled WGS sequence"/>
</dbReference>
<dbReference type="InterPro" id="IPR036890">
    <property type="entry name" value="HATPase_C_sf"/>
</dbReference>
<keyword evidence="3" id="KW-0600">Photoreceptor protein</keyword>
<keyword evidence="15" id="KW-0675">Receptor</keyword>
<dbReference type="Pfam" id="PF07536">
    <property type="entry name" value="HWE_HK"/>
    <property type="match status" value="1"/>
</dbReference>
<dbReference type="Gene3D" id="3.30.450.20">
    <property type="entry name" value="PAS domain"/>
    <property type="match status" value="2"/>
</dbReference>
<evidence type="ECO:0000256" key="4">
    <source>
        <dbReference type="ARBA" id="ARBA00022553"/>
    </source>
</evidence>
<proteinExistence type="predicted"/>
<dbReference type="InterPro" id="IPR013655">
    <property type="entry name" value="PAS_fold_3"/>
</dbReference>
<evidence type="ECO:0000256" key="2">
    <source>
        <dbReference type="ARBA" id="ARBA00012438"/>
    </source>
</evidence>
<evidence type="ECO:0000256" key="11">
    <source>
        <dbReference type="ARBA" id="ARBA00022777"/>
    </source>
</evidence>
<dbReference type="SUPFAM" id="SSF55785">
    <property type="entry name" value="PYP-like sensor domain (PAS domain)"/>
    <property type="match status" value="2"/>
</dbReference>
<evidence type="ECO:0000256" key="13">
    <source>
        <dbReference type="ARBA" id="ARBA00022991"/>
    </source>
</evidence>
<evidence type="ECO:0000313" key="19">
    <source>
        <dbReference type="Proteomes" id="UP000555448"/>
    </source>
</evidence>
<dbReference type="Pfam" id="PF08447">
    <property type="entry name" value="PAS_3"/>
    <property type="match status" value="1"/>
</dbReference>
<comment type="catalytic activity">
    <reaction evidence="1">
        <text>ATP + protein L-histidine = ADP + protein N-phospho-L-histidine.</text>
        <dbReference type="EC" id="2.7.13.3"/>
    </reaction>
</comment>
<dbReference type="CDD" id="cd00130">
    <property type="entry name" value="PAS"/>
    <property type="match status" value="2"/>
</dbReference>
<dbReference type="GO" id="GO:0005524">
    <property type="term" value="F:ATP binding"/>
    <property type="evidence" value="ECO:0007669"/>
    <property type="project" value="UniProtKB-KW"/>
</dbReference>
<keyword evidence="7" id="KW-0288">FMN</keyword>
<dbReference type="SMART" id="SM00086">
    <property type="entry name" value="PAC"/>
    <property type="match status" value="2"/>
</dbReference>
<evidence type="ECO:0000256" key="10">
    <source>
        <dbReference type="ARBA" id="ARBA00022741"/>
    </source>
</evidence>
<feature type="domain" description="PAC" evidence="17">
    <location>
        <begin position="254"/>
        <end position="306"/>
    </location>
</feature>
<gene>
    <name evidence="18" type="ORF">HNO88_004510</name>
</gene>
<dbReference type="GO" id="GO:0004673">
    <property type="term" value="F:protein histidine kinase activity"/>
    <property type="evidence" value="ECO:0007669"/>
    <property type="project" value="UniProtKB-EC"/>
</dbReference>
<keyword evidence="13" id="KW-0157">Chromophore</keyword>
<keyword evidence="9" id="KW-0677">Repeat</keyword>
<accession>A0A7W7NY70</accession>
<protein>
    <recommendedName>
        <fullName evidence="2">histidine kinase</fullName>
        <ecNumber evidence="2">2.7.13.3</ecNumber>
    </recommendedName>
</protein>
<dbReference type="PANTHER" id="PTHR41523">
    <property type="entry name" value="TWO-COMPONENT SYSTEM SENSOR PROTEIN"/>
    <property type="match status" value="1"/>
</dbReference>
<keyword evidence="14" id="KW-0843">Virulence</keyword>
<dbReference type="Gene3D" id="2.10.70.100">
    <property type="match status" value="1"/>
</dbReference>
<dbReference type="SMART" id="SM00911">
    <property type="entry name" value="HWE_HK"/>
    <property type="match status" value="1"/>
</dbReference>
<dbReference type="PROSITE" id="PS50112">
    <property type="entry name" value="PAS"/>
    <property type="match status" value="1"/>
</dbReference>
<keyword evidence="4" id="KW-0597">Phosphoprotein</keyword>
<sequence>MNRQPLAPFAVQPFTPSPEIEAAINTYARGLKSSDPMQVGFAMTPIAMVVSDPTLPDCPLIYVNKAFETLTGFPAAEVLGRNCRFMQGPLTDPADVARMRNAIASREPIELDLLNHRRDGTPFWNRLMVAPVFGDDGDLRYFVASQIDVTVERHRVLQLEQDREALAAEVAQRDVDLAAHNARLRMALKAGALGTWTLDLPEQELTASSGCKRVFGRPIAEPFTYRDLLGAINPEDLPAMQAAVMRTIEHGDPYHIEYRILTPAGEQRWVSIQGELQHRADGTPLAMTGFSTDISQRKFAEEHRSVLARELTHRVKNTLATVNAVVTQTLRDASSLEDAAIAVSGRIGSLGAAQELLIQDEVEGAAIGDIVDRALLPFKDRDGARFSVEGPHIRLSPEITLALAMALHELATNAIKYGSLSVPEGRVAIEWSIKRKDGERRLFFCWGEHDGPPVTPPTRIGFGTRMIERVLRRHVRGDAAIHYPETGVRFEIEATI</sequence>
<dbReference type="EMBL" id="JACHLR010000073">
    <property type="protein sequence ID" value="MBB4861156.1"/>
    <property type="molecule type" value="Genomic_DNA"/>
</dbReference>
<dbReference type="Pfam" id="PF13426">
    <property type="entry name" value="PAS_9"/>
    <property type="match status" value="1"/>
</dbReference>
<evidence type="ECO:0000256" key="9">
    <source>
        <dbReference type="ARBA" id="ARBA00022737"/>
    </source>
</evidence>
<evidence type="ECO:0000256" key="12">
    <source>
        <dbReference type="ARBA" id="ARBA00022840"/>
    </source>
</evidence>
<evidence type="ECO:0000256" key="8">
    <source>
        <dbReference type="ARBA" id="ARBA00022679"/>
    </source>
</evidence>
<evidence type="ECO:0000259" key="16">
    <source>
        <dbReference type="PROSITE" id="PS50112"/>
    </source>
</evidence>
<keyword evidence="6" id="KW-0285">Flavoprotein</keyword>
<keyword evidence="8" id="KW-0808">Transferase</keyword>
<organism evidence="18 19">
    <name type="scientific">Novosphingobium chloroacetimidivorans</name>
    <dbReference type="NCBI Taxonomy" id="1428314"/>
    <lineage>
        <taxon>Bacteria</taxon>
        <taxon>Pseudomonadati</taxon>
        <taxon>Pseudomonadota</taxon>
        <taxon>Alphaproteobacteria</taxon>
        <taxon>Sphingomonadales</taxon>
        <taxon>Sphingomonadaceae</taxon>
        <taxon>Novosphingobium</taxon>
    </lineage>
</organism>
<dbReference type="AlphaFoldDB" id="A0A7W7NY70"/>
<evidence type="ECO:0000256" key="6">
    <source>
        <dbReference type="ARBA" id="ARBA00022630"/>
    </source>
</evidence>
<evidence type="ECO:0000259" key="17">
    <source>
        <dbReference type="PROSITE" id="PS50113"/>
    </source>
</evidence>
<evidence type="ECO:0000313" key="18">
    <source>
        <dbReference type="EMBL" id="MBB4861156.1"/>
    </source>
</evidence>
<evidence type="ECO:0000256" key="14">
    <source>
        <dbReference type="ARBA" id="ARBA00023026"/>
    </source>
</evidence>
<keyword evidence="12" id="KW-0067">ATP-binding</keyword>
<name>A0A7W7NY70_9SPHN</name>
<dbReference type="GO" id="GO:0009881">
    <property type="term" value="F:photoreceptor activity"/>
    <property type="evidence" value="ECO:0007669"/>
    <property type="project" value="UniProtKB-KW"/>
</dbReference>
<dbReference type="InterPro" id="IPR001610">
    <property type="entry name" value="PAC"/>
</dbReference>